<name>A0A1B6KJY9_9HEMI</name>
<feature type="region of interest" description="Disordered" evidence="1">
    <location>
        <begin position="156"/>
        <end position="175"/>
    </location>
</feature>
<gene>
    <name evidence="2" type="ORF">g.33779</name>
</gene>
<organism evidence="2">
    <name type="scientific">Graphocephala atropunctata</name>
    <dbReference type="NCBI Taxonomy" id="36148"/>
    <lineage>
        <taxon>Eukaryota</taxon>
        <taxon>Metazoa</taxon>
        <taxon>Ecdysozoa</taxon>
        <taxon>Arthropoda</taxon>
        <taxon>Hexapoda</taxon>
        <taxon>Insecta</taxon>
        <taxon>Pterygota</taxon>
        <taxon>Neoptera</taxon>
        <taxon>Paraneoptera</taxon>
        <taxon>Hemiptera</taxon>
        <taxon>Auchenorrhyncha</taxon>
        <taxon>Membracoidea</taxon>
        <taxon>Cicadellidae</taxon>
        <taxon>Cicadellinae</taxon>
        <taxon>Cicadellini</taxon>
        <taxon>Graphocephala</taxon>
    </lineage>
</organism>
<accession>A0A1B6KJY9</accession>
<dbReference type="EMBL" id="GEBQ01028216">
    <property type="protein sequence ID" value="JAT11761.1"/>
    <property type="molecule type" value="Transcribed_RNA"/>
</dbReference>
<proteinExistence type="predicted"/>
<dbReference type="AlphaFoldDB" id="A0A1B6KJY9"/>
<evidence type="ECO:0000256" key="1">
    <source>
        <dbReference type="SAM" id="MobiDB-lite"/>
    </source>
</evidence>
<protein>
    <submittedName>
        <fullName evidence="2">Uncharacterized protein</fullName>
    </submittedName>
</protein>
<evidence type="ECO:0000313" key="2">
    <source>
        <dbReference type="EMBL" id="JAT11761.1"/>
    </source>
</evidence>
<sequence length="422" mass="47367">MDGSSALERPRHGLDIFKLDEALTYFNIETIIRNEIGEDTTTMSLDCGGVILAAKKIFHLRHIARDKLETTHRDSPLGIVQDKENMKLNQRTADLSPLFRLMSVLPDLDAAECKQVLDGDQLCWKVSLNDVIMVFLNWGGSLKALEMENCFPTLEKPRLTPPPLPRSKEKRQGGKTLFPSPATVRNVLTCLAERLPESSAMAVSDRTLLVRLLLYAGLDQSQRRNISRWTDAISTVLESFYPWDQETVAALVGGLALTGLDHKNIVYVCCCTFNLMSEKLLDAGLAACLHVLHLKFGLPAERSLTVLVNHLATTQDNLLTRYSLEDIYLITELVSSVLNRLSIHKSSCTQADVKGLYQWTVDTRNTLKQPPLMFDVTAGTVRERLSRLTCECNIVLRQLYNTSFNTTFSYFAIQSMDNSPVK</sequence>
<reference evidence="2" key="1">
    <citation type="submission" date="2015-11" db="EMBL/GenBank/DDBJ databases">
        <title>De novo transcriptome assembly of four potential Pierce s Disease insect vectors from Arizona vineyards.</title>
        <authorList>
            <person name="Tassone E.E."/>
        </authorList>
    </citation>
    <scope>NUCLEOTIDE SEQUENCE</scope>
</reference>